<comment type="subcellular location">
    <subcellularLocation>
        <location evidence="2">Cytoplasm</location>
    </subcellularLocation>
</comment>
<protein>
    <recommendedName>
        <fullName evidence="5">ATP phosphoribosyltransferase</fullName>
        <ecNumber evidence="4">2.4.2.17</ecNumber>
    </recommendedName>
</protein>
<evidence type="ECO:0000256" key="3">
    <source>
        <dbReference type="ARBA" id="ARBA00004667"/>
    </source>
</evidence>
<comment type="pathway">
    <text evidence="3">Amino-acid biosynthesis; L-histidine biosynthesis; L-histidine from 5-phospho-alpha-D-ribose 1-diphosphate: step 1/9.</text>
</comment>
<dbReference type="UniPathway" id="UPA00031">
    <property type="reaction ID" value="UER00006"/>
</dbReference>
<dbReference type="GO" id="GO:0000287">
    <property type="term" value="F:magnesium ion binding"/>
    <property type="evidence" value="ECO:0007669"/>
    <property type="project" value="InterPro"/>
</dbReference>
<dbReference type="PROSITE" id="PS01316">
    <property type="entry name" value="ATP_P_PHORIBOSYLTR"/>
    <property type="match status" value="1"/>
</dbReference>
<keyword evidence="9" id="KW-0808">Transferase</keyword>
<dbReference type="GO" id="GO:0003879">
    <property type="term" value="F:ATP phosphoribosyltransferase activity"/>
    <property type="evidence" value="ECO:0007669"/>
    <property type="project" value="UniProtKB-EC"/>
</dbReference>
<dbReference type="EMBL" id="CDMY01000964">
    <property type="protein sequence ID" value="CEM37973.1"/>
    <property type="molecule type" value="Genomic_DNA"/>
</dbReference>
<dbReference type="Gene3D" id="3.40.190.10">
    <property type="entry name" value="Periplasmic binding protein-like II"/>
    <property type="match status" value="2"/>
</dbReference>
<reference evidence="15 16" key="1">
    <citation type="submission" date="2014-11" db="EMBL/GenBank/DDBJ databases">
        <authorList>
            <person name="Zhu J."/>
            <person name="Qi W."/>
            <person name="Song R."/>
        </authorList>
    </citation>
    <scope>NUCLEOTIDE SEQUENCE [LARGE SCALE GENOMIC DNA]</scope>
</reference>
<dbReference type="SUPFAM" id="SSF54913">
    <property type="entry name" value="GlnB-like"/>
    <property type="match status" value="1"/>
</dbReference>
<evidence type="ECO:0000256" key="8">
    <source>
        <dbReference type="ARBA" id="ARBA00022676"/>
    </source>
</evidence>
<feature type="domain" description="ATP phosphoribosyltransferase catalytic" evidence="13">
    <location>
        <begin position="58"/>
        <end position="214"/>
    </location>
</feature>
<keyword evidence="10" id="KW-0547">Nucleotide-binding</keyword>
<feature type="domain" description="Histidine biosynthesis HisG C-terminal" evidence="14">
    <location>
        <begin position="219"/>
        <end position="290"/>
    </location>
</feature>
<name>A0A0G4H2T0_VITBC</name>
<dbReference type="InterPro" id="IPR011322">
    <property type="entry name" value="N-reg_PII-like_a/b"/>
</dbReference>
<evidence type="ECO:0000313" key="15">
    <source>
        <dbReference type="EMBL" id="CEM37973.1"/>
    </source>
</evidence>
<sequence length="299" mass="32121">MSSTSRDERCLLAVPKKGRLHERCMKLLQGCGLECERAERLDIAHCDNIPITLVFLPAADIPKFVGEGNVDIGITGQDVIREESVDVTQLLELGFGKCQLAVQAPKGQYASAADLIGKKIVTSFPNLTAQFFKELAASKGRTEDTTVVAVGGSVEVSCTMGLGDAVVDLVETGATMDAAGLEKLDVILRTQCVLIANKSCGHPAIVDRLKKRMQGFLDAQQYSMVSYNVHAANKAAAIAITPGRRSPNVTNLEEEGWFAISAMVKKSELMDVMDRLADCGAIDILAFDIRSCRGSAQSQ</sequence>
<dbReference type="InterPro" id="IPR013115">
    <property type="entry name" value="HisG_C"/>
</dbReference>
<dbReference type="InParanoid" id="A0A0G4H2T0"/>
<dbReference type="Gene3D" id="3.30.70.120">
    <property type="match status" value="1"/>
</dbReference>
<dbReference type="NCBIfam" id="TIGR03455">
    <property type="entry name" value="HisG_C-term"/>
    <property type="match status" value="1"/>
</dbReference>
<evidence type="ECO:0000259" key="13">
    <source>
        <dbReference type="Pfam" id="PF01634"/>
    </source>
</evidence>
<evidence type="ECO:0000256" key="4">
    <source>
        <dbReference type="ARBA" id="ARBA00011946"/>
    </source>
</evidence>
<dbReference type="PANTHER" id="PTHR21403:SF8">
    <property type="entry name" value="ATP PHOSPHORIBOSYLTRANSFERASE"/>
    <property type="match status" value="1"/>
</dbReference>
<dbReference type="Pfam" id="PF08029">
    <property type="entry name" value="HisG_C"/>
    <property type="match status" value="1"/>
</dbReference>
<dbReference type="Pfam" id="PF01634">
    <property type="entry name" value="HisG"/>
    <property type="match status" value="1"/>
</dbReference>
<accession>A0A0G4H2T0</accession>
<dbReference type="STRING" id="1169540.A0A0G4H2T0"/>
<dbReference type="InterPro" id="IPR015867">
    <property type="entry name" value="N-reg_PII/ATP_PRibTrfase_C"/>
</dbReference>
<comment type="catalytic activity">
    <reaction evidence="1">
        <text>1-(5-phospho-beta-D-ribosyl)-ATP + diphosphate = 5-phospho-alpha-D-ribose 1-diphosphate + ATP</text>
        <dbReference type="Rhea" id="RHEA:18473"/>
        <dbReference type="ChEBI" id="CHEBI:30616"/>
        <dbReference type="ChEBI" id="CHEBI:33019"/>
        <dbReference type="ChEBI" id="CHEBI:58017"/>
        <dbReference type="ChEBI" id="CHEBI:73183"/>
        <dbReference type="EC" id="2.4.2.17"/>
    </reaction>
</comment>
<dbReference type="InterPro" id="IPR018198">
    <property type="entry name" value="ATP_PRibTrfase_CS"/>
</dbReference>
<keyword evidence="7" id="KW-0028">Amino-acid biosynthesis</keyword>
<dbReference type="SUPFAM" id="SSF53850">
    <property type="entry name" value="Periplasmic binding protein-like II"/>
    <property type="match status" value="1"/>
</dbReference>
<keyword evidence="11" id="KW-0067">ATP-binding</keyword>
<organism evidence="15 16">
    <name type="scientific">Vitrella brassicaformis (strain CCMP3155)</name>
    <dbReference type="NCBI Taxonomy" id="1169540"/>
    <lineage>
        <taxon>Eukaryota</taxon>
        <taxon>Sar</taxon>
        <taxon>Alveolata</taxon>
        <taxon>Colpodellida</taxon>
        <taxon>Vitrellaceae</taxon>
        <taxon>Vitrella</taxon>
    </lineage>
</organism>
<dbReference type="EC" id="2.4.2.17" evidence="4"/>
<evidence type="ECO:0000259" key="14">
    <source>
        <dbReference type="Pfam" id="PF08029"/>
    </source>
</evidence>
<dbReference type="OrthoDB" id="2574at2759"/>
<dbReference type="Proteomes" id="UP000041254">
    <property type="component" value="Unassembled WGS sequence"/>
</dbReference>
<dbReference type="GO" id="GO:0005524">
    <property type="term" value="F:ATP binding"/>
    <property type="evidence" value="ECO:0007669"/>
    <property type="project" value="UniProtKB-KW"/>
</dbReference>
<dbReference type="PANTHER" id="PTHR21403">
    <property type="entry name" value="ATP PHOSPHORIBOSYLTRANSFERASE ATP-PRTASE"/>
    <property type="match status" value="1"/>
</dbReference>
<proteinExistence type="inferred from homology"/>
<dbReference type="AlphaFoldDB" id="A0A0G4H2T0"/>
<evidence type="ECO:0000313" key="16">
    <source>
        <dbReference type="Proteomes" id="UP000041254"/>
    </source>
</evidence>
<evidence type="ECO:0000256" key="5">
    <source>
        <dbReference type="ARBA" id="ARBA00020998"/>
    </source>
</evidence>
<gene>
    <name evidence="15" type="ORF">Vbra_19458</name>
</gene>
<dbReference type="OMA" id="ITAKKYV"/>
<evidence type="ECO:0000256" key="2">
    <source>
        <dbReference type="ARBA" id="ARBA00004496"/>
    </source>
</evidence>
<keyword evidence="16" id="KW-1185">Reference proteome</keyword>
<dbReference type="HAMAP" id="MF_00079">
    <property type="entry name" value="HisG_Long"/>
    <property type="match status" value="1"/>
</dbReference>
<evidence type="ECO:0000256" key="10">
    <source>
        <dbReference type="ARBA" id="ARBA00022741"/>
    </source>
</evidence>
<evidence type="ECO:0000256" key="6">
    <source>
        <dbReference type="ARBA" id="ARBA00022490"/>
    </source>
</evidence>
<dbReference type="InterPro" id="IPR001348">
    <property type="entry name" value="ATP_PRibTrfase_HisG"/>
</dbReference>
<dbReference type="VEuPathDB" id="CryptoDB:Vbra_19458"/>
<keyword evidence="6" id="KW-0963">Cytoplasm</keyword>
<evidence type="ECO:0000256" key="12">
    <source>
        <dbReference type="ARBA" id="ARBA00023102"/>
    </source>
</evidence>
<evidence type="ECO:0000256" key="11">
    <source>
        <dbReference type="ARBA" id="ARBA00022840"/>
    </source>
</evidence>
<evidence type="ECO:0000256" key="1">
    <source>
        <dbReference type="ARBA" id="ARBA00000915"/>
    </source>
</evidence>
<dbReference type="FunFam" id="3.40.190.10:FF:000082">
    <property type="entry name" value="ATP phosphoribosyltransferase"/>
    <property type="match status" value="1"/>
</dbReference>
<dbReference type="GO" id="GO:0005737">
    <property type="term" value="C:cytoplasm"/>
    <property type="evidence" value="ECO:0007669"/>
    <property type="project" value="UniProtKB-SubCell"/>
</dbReference>
<evidence type="ECO:0000256" key="7">
    <source>
        <dbReference type="ARBA" id="ARBA00022605"/>
    </source>
</evidence>
<dbReference type="InterPro" id="IPR020621">
    <property type="entry name" value="ATP-PRT_HisG_long"/>
</dbReference>
<keyword evidence="8" id="KW-0328">Glycosyltransferase</keyword>
<dbReference type="GO" id="GO:0000105">
    <property type="term" value="P:L-histidine biosynthetic process"/>
    <property type="evidence" value="ECO:0007669"/>
    <property type="project" value="UniProtKB-UniPathway"/>
</dbReference>
<dbReference type="NCBIfam" id="TIGR00070">
    <property type="entry name" value="hisG"/>
    <property type="match status" value="1"/>
</dbReference>
<keyword evidence="12" id="KW-0368">Histidine biosynthesis</keyword>
<dbReference type="InterPro" id="IPR013820">
    <property type="entry name" value="ATP_PRibTrfase_cat"/>
</dbReference>
<evidence type="ECO:0000256" key="9">
    <source>
        <dbReference type="ARBA" id="ARBA00022679"/>
    </source>
</evidence>